<gene>
    <name evidence="8" type="ORF">B0H63DRAFT_561678</name>
</gene>
<evidence type="ECO:0000256" key="1">
    <source>
        <dbReference type="ARBA" id="ARBA00004123"/>
    </source>
</evidence>
<keyword evidence="2" id="KW-0479">Metal-binding</keyword>
<evidence type="ECO:0000313" key="9">
    <source>
        <dbReference type="Proteomes" id="UP001285441"/>
    </source>
</evidence>
<protein>
    <recommendedName>
        <fullName evidence="7">Zn(2)-C6 fungal-type domain-containing protein</fullName>
    </recommendedName>
</protein>
<keyword evidence="5" id="KW-0539">Nucleus</keyword>
<dbReference type="PANTHER" id="PTHR47338">
    <property type="entry name" value="ZN(II)2CYS6 TRANSCRIPTION FACTOR (EUROFUNG)-RELATED"/>
    <property type="match status" value="1"/>
</dbReference>
<dbReference type="SUPFAM" id="SSF57701">
    <property type="entry name" value="Zn2/Cys6 DNA-binding domain"/>
    <property type="match status" value="1"/>
</dbReference>
<comment type="subcellular location">
    <subcellularLocation>
        <location evidence="1">Nucleus</location>
    </subcellularLocation>
</comment>
<dbReference type="InterPro" id="IPR001138">
    <property type="entry name" value="Zn2Cys6_DnaBD"/>
</dbReference>
<evidence type="ECO:0000313" key="8">
    <source>
        <dbReference type="EMBL" id="KAK3377519.1"/>
    </source>
</evidence>
<sequence>MAFADQSSSSGGSIMNGLSAARHIACSACRERKVRCDGGLPACERCHQAGDKCFYLPTARPSKADLAQKIETLQQRLEKAEAYIHQMDSGTATGMGLFSDFSPTASGNITPNPIGSDPTFQMSPFGGSGEYHPALAFGTSQQQQIGGFPHHHPALYNQPQQQSTQPRNHSLDVVIPGSGGDFFYSATTATTTNVHDSVRYFHLQNAPMGAVSSETTTSDSPIPSLQEIRKQNSASMAKACATVGTQLSSSSSSKTCTGNDGQVALCPGGQGQTKTACPNCSAIANGFASFASTVFSTQFDIAGISLALAEYLAWMRNNSASKPSSSSSSHDQTNILEALECRAWEVHEMAEARHRAAWTNMMAKLKSLLDPSLAARLAELDEEWFRRSTDSRQFFQGDYDIRLALDSQRANTSAHTNKTPGSREEDPMGSRHENQ</sequence>
<dbReference type="Proteomes" id="UP001285441">
    <property type="component" value="Unassembled WGS sequence"/>
</dbReference>
<keyword evidence="9" id="KW-1185">Reference proteome</keyword>
<evidence type="ECO:0000259" key="7">
    <source>
        <dbReference type="PROSITE" id="PS50048"/>
    </source>
</evidence>
<comment type="caution">
    <text evidence="8">The sequence shown here is derived from an EMBL/GenBank/DDBJ whole genome shotgun (WGS) entry which is preliminary data.</text>
</comment>
<feature type="compositionally biased region" description="Basic and acidic residues" evidence="6">
    <location>
        <begin position="421"/>
        <end position="435"/>
    </location>
</feature>
<proteinExistence type="predicted"/>
<keyword evidence="3" id="KW-0805">Transcription regulation</keyword>
<evidence type="ECO:0000256" key="2">
    <source>
        <dbReference type="ARBA" id="ARBA00022723"/>
    </source>
</evidence>
<dbReference type="SMART" id="SM00066">
    <property type="entry name" value="GAL4"/>
    <property type="match status" value="1"/>
</dbReference>
<evidence type="ECO:0000256" key="5">
    <source>
        <dbReference type="ARBA" id="ARBA00023242"/>
    </source>
</evidence>
<dbReference type="PANTHER" id="PTHR47338:SF5">
    <property type="entry name" value="ZN(II)2CYS6 TRANSCRIPTION FACTOR (EUROFUNG)"/>
    <property type="match status" value="1"/>
</dbReference>
<dbReference type="EMBL" id="JAULSW010000006">
    <property type="protein sequence ID" value="KAK3377519.1"/>
    <property type="molecule type" value="Genomic_DNA"/>
</dbReference>
<feature type="domain" description="Zn(2)-C6 fungal-type" evidence="7">
    <location>
        <begin position="25"/>
        <end position="55"/>
    </location>
</feature>
<dbReference type="GO" id="GO:0008270">
    <property type="term" value="F:zinc ion binding"/>
    <property type="evidence" value="ECO:0007669"/>
    <property type="project" value="InterPro"/>
</dbReference>
<organism evidence="8 9">
    <name type="scientific">Podospora didyma</name>
    <dbReference type="NCBI Taxonomy" id="330526"/>
    <lineage>
        <taxon>Eukaryota</taxon>
        <taxon>Fungi</taxon>
        <taxon>Dikarya</taxon>
        <taxon>Ascomycota</taxon>
        <taxon>Pezizomycotina</taxon>
        <taxon>Sordariomycetes</taxon>
        <taxon>Sordariomycetidae</taxon>
        <taxon>Sordariales</taxon>
        <taxon>Podosporaceae</taxon>
        <taxon>Podospora</taxon>
    </lineage>
</organism>
<reference evidence="8" key="1">
    <citation type="journal article" date="2023" name="Mol. Phylogenet. Evol.">
        <title>Genome-scale phylogeny and comparative genomics of the fungal order Sordariales.</title>
        <authorList>
            <person name="Hensen N."/>
            <person name="Bonometti L."/>
            <person name="Westerberg I."/>
            <person name="Brannstrom I.O."/>
            <person name="Guillou S."/>
            <person name="Cros-Aarteil S."/>
            <person name="Calhoun S."/>
            <person name="Haridas S."/>
            <person name="Kuo A."/>
            <person name="Mondo S."/>
            <person name="Pangilinan J."/>
            <person name="Riley R."/>
            <person name="LaButti K."/>
            <person name="Andreopoulos B."/>
            <person name="Lipzen A."/>
            <person name="Chen C."/>
            <person name="Yan M."/>
            <person name="Daum C."/>
            <person name="Ng V."/>
            <person name="Clum A."/>
            <person name="Steindorff A."/>
            <person name="Ohm R.A."/>
            <person name="Martin F."/>
            <person name="Silar P."/>
            <person name="Natvig D.O."/>
            <person name="Lalanne C."/>
            <person name="Gautier V."/>
            <person name="Ament-Velasquez S.L."/>
            <person name="Kruys A."/>
            <person name="Hutchinson M.I."/>
            <person name="Powell A.J."/>
            <person name="Barry K."/>
            <person name="Miller A.N."/>
            <person name="Grigoriev I.V."/>
            <person name="Debuchy R."/>
            <person name="Gladieux P."/>
            <person name="Hiltunen Thoren M."/>
            <person name="Johannesson H."/>
        </authorList>
    </citation>
    <scope>NUCLEOTIDE SEQUENCE</scope>
    <source>
        <strain evidence="8">CBS 232.78</strain>
    </source>
</reference>
<feature type="compositionally biased region" description="Polar residues" evidence="6">
    <location>
        <begin position="408"/>
        <end position="420"/>
    </location>
</feature>
<dbReference type="Gene3D" id="4.10.240.10">
    <property type="entry name" value="Zn(2)-C6 fungal-type DNA-binding domain"/>
    <property type="match status" value="1"/>
</dbReference>
<dbReference type="GO" id="GO:0000981">
    <property type="term" value="F:DNA-binding transcription factor activity, RNA polymerase II-specific"/>
    <property type="evidence" value="ECO:0007669"/>
    <property type="project" value="InterPro"/>
</dbReference>
<dbReference type="GO" id="GO:0005634">
    <property type="term" value="C:nucleus"/>
    <property type="evidence" value="ECO:0007669"/>
    <property type="project" value="UniProtKB-SubCell"/>
</dbReference>
<dbReference type="CDD" id="cd00067">
    <property type="entry name" value="GAL4"/>
    <property type="match status" value="1"/>
</dbReference>
<dbReference type="AlphaFoldDB" id="A0AAE0NCE4"/>
<dbReference type="InterPro" id="IPR050815">
    <property type="entry name" value="TF_fung"/>
</dbReference>
<dbReference type="Pfam" id="PF00172">
    <property type="entry name" value="Zn_clus"/>
    <property type="match status" value="1"/>
</dbReference>
<accession>A0AAE0NCE4</accession>
<dbReference type="PROSITE" id="PS00463">
    <property type="entry name" value="ZN2_CY6_FUNGAL_1"/>
    <property type="match status" value="1"/>
</dbReference>
<reference evidence="8" key="2">
    <citation type="submission" date="2023-06" db="EMBL/GenBank/DDBJ databases">
        <authorList>
            <consortium name="Lawrence Berkeley National Laboratory"/>
            <person name="Haridas S."/>
            <person name="Hensen N."/>
            <person name="Bonometti L."/>
            <person name="Westerberg I."/>
            <person name="Brannstrom I.O."/>
            <person name="Guillou S."/>
            <person name="Cros-Aarteil S."/>
            <person name="Calhoun S."/>
            <person name="Kuo A."/>
            <person name="Mondo S."/>
            <person name="Pangilinan J."/>
            <person name="Riley R."/>
            <person name="LaButti K."/>
            <person name="Andreopoulos B."/>
            <person name="Lipzen A."/>
            <person name="Chen C."/>
            <person name="Yanf M."/>
            <person name="Daum C."/>
            <person name="Ng V."/>
            <person name="Clum A."/>
            <person name="Steindorff A."/>
            <person name="Ohm R."/>
            <person name="Martin F."/>
            <person name="Silar P."/>
            <person name="Natvig D."/>
            <person name="Lalanne C."/>
            <person name="Gautier V."/>
            <person name="Ament-velasquez S.L."/>
            <person name="Kruys A."/>
            <person name="Hutchinson M.I."/>
            <person name="Powell A.J."/>
            <person name="Barry K."/>
            <person name="Miller A.N."/>
            <person name="Grigoriev I.V."/>
            <person name="Debuchy R."/>
            <person name="Gladieux P."/>
            <person name="Thoren M.H."/>
            <person name="Johannesson H."/>
        </authorList>
    </citation>
    <scope>NUCLEOTIDE SEQUENCE</scope>
    <source>
        <strain evidence="8">CBS 232.78</strain>
    </source>
</reference>
<evidence type="ECO:0000256" key="6">
    <source>
        <dbReference type="SAM" id="MobiDB-lite"/>
    </source>
</evidence>
<evidence type="ECO:0000256" key="4">
    <source>
        <dbReference type="ARBA" id="ARBA00023163"/>
    </source>
</evidence>
<feature type="region of interest" description="Disordered" evidence="6">
    <location>
        <begin position="406"/>
        <end position="435"/>
    </location>
</feature>
<dbReference type="PROSITE" id="PS50048">
    <property type="entry name" value="ZN2_CY6_FUNGAL_2"/>
    <property type="match status" value="1"/>
</dbReference>
<dbReference type="InterPro" id="IPR036864">
    <property type="entry name" value="Zn2-C6_fun-type_DNA-bd_sf"/>
</dbReference>
<keyword evidence="4" id="KW-0804">Transcription</keyword>
<evidence type="ECO:0000256" key="3">
    <source>
        <dbReference type="ARBA" id="ARBA00023015"/>
    </source>
</evidence>
<name>A0AAE0NCE4_9PEZI</name>